<dbReference type="PANTHER" id="PTHR30290">
    <property type="entry name" value="PERIPLASMIC BINDING COMPONENT OF ABC TRANSPORTER"/>
    <property type="match status" value="1"/>
</dbReference>
<dbReference type="PATRIC" id="fig|1423755.3.peg.1504"/>
<comment type="similarity">
    <text evidence="2">Belongs to the bacterial solute-binding protein 5 family.</text>
</comment>
<protein>
    <submittedName>
        <fullName evidence="6">Oligopeptide ABC superfamily ATP binding cassette transporter, binding protein</fullName>
    </submittedName>
</protein>
<comment type="subcellular location">
    <subcellularLocation>
        <location evidence="1">Cell membrane</location>
        <topology evidence="1">Lipid-anchor</topology>
    </subcellularLocation>
</comment>
<evidence type="ECO:0000256" key="2">
    <source>
        <dbReference type="ARBA" id="ARBA00005695"/>
    </source>
</evidence>
<dbReference type="PANTHER" id="PTHR30290:SF10">
    <property type="entry name" value="PERIPLASMIC OLIGOPEPTIDE-BINDING PROTEIN-RELATED"/>
    <property type="match status" value="1"/>
</dbReference>
<evidence type="ECO:0000256" key="4">
    <source>
        <dbReference type="ARBA" id="ARBA00022729"/>
    </source>
</evidence>
<evidence type="ECO:0000259" key="5">
    <source>
        <dbReference type="Pfam" id="PF00496"/>
    </source>
</evidence>
<organism evidence="6 7">
    <name type="scientific">Ligilactobacillus hayakitensis DSM 18933 = JCM 14209</name>
    <dbReference type="NCBI Taxonomy" id="1423755"/>
    <lineage>
        <taxon>Bacteria</taxon>
        <taxon>Bacillati</taxon>
        <taxon>Bacillota</taxon>
        <taxon>Bacilli</taxon>
        <taxon>Lactobacillales</taxon>
        <taxon>Lactobacillaceae</taxon>
        <taxon>Ligilactobacillus</taxon>
    </lineage>
</organism>
<sequence length="133" mass="14560">MFNKKIITILGACGNKSTTSANSKQQMTVAVIDDMTTLNAAKYSDLVSLEAIQNSYEGLYCFDQKGKPVLAGATKVSTNTDKTVYTFDLRKDAKWSNGDPVTAQDYVYAWKKLADPKTASPNSQRIDSIKTSC</sequence>
<feature type="domain" description="Solute-binding protein family 5" evidence="5">
    <location>
        <begin position="68"/>
        <end position="126"/>
    </location>
</feature>
<dbReference type="RefSeq" id="WP_025022144.1">
    <property type="nucleotide sequence ID" value="NZ_AZGD01000034.1"/>
</dbReference>
<dbReference type="EMBL" id="AZGD01000034">
    <property type="protein sequence ID" value="KRM19725.1"/>
    <property type="molecule type" value="Genomic_DNA"/>
</dbReference>
<dbReference type="GO" id="GO:1904680">
    <property type="term" value="F:peptide transmembrane transporter activity"/>
    <property type="evidence" value="ECO:0007669"/>
    <property type="project" value="TreeGrafter"/>
</dbReference>
<proteinExistence type="inferred from homology"/>
<comment type="caution">
    <text evidence="6">The sequence shown here is derived from an EMBL/GenBank/DDBJ whole genome shotgun (WGS) entry which is preliminary data.</text>
</comment>
<dbReference type="Gene3D" id="3.40.190.10">
    <property type="entry name" value="Periplasmic binding protein-like II"/>
    <property type="match status" value="1"/>
</dbReference>
<dbReference type="Proteomes" id="UP000051054">
    <property type="component" value="Unassembled WGS sequence"/>
</dbReference>
<dbReference type="GO" id="GO:0015833">
    <property type="term" value="P:peptide transport"/>
    <property type="evidence" value="ECO:0007669"/>
    <property type="project" value="TreeGrafter"/>
</dbReference>
<evidence type="ECO:0000313" key="6">
    <source>
        <dbReference type="EMBL" id="KRM19725.1"/>
    </source>
</evidence>
<accession>A0A0R1WQN7</accession>
<dbReference type="InterPro" id="IPR023765">
    <property type="entry name" value="SBP_5_CS"/>
</dbReference>
<dbReference type="InterPro" id="IPR039424">
    <property type="entry name" value="SBP_5"/>
</dbReference>
<dbReference type="AlphaFoldDB" id="A0A0R1WQN7"/>
<dbReference type="InterPro" id="IPR000914">
    <property type="entry name" value="SBP_5_dom"/>
</dbReference>
<gene>
    <name evidence="6" type="ORF">FC40_GL001417</name>
</gene>
<dbReference type="Gene3D" id="3.90.76.10">
    <property type="entry name" value="Dipeptide-binding Protein, Domain 1"/>
    <property type="match status" value="1"/>
</dbReference>
<keyword evidence="7" id="KW-1185">Reference proteome</keyword>
<dbReference type="GO" id="GO:0005886">
    <property type="term" value="C:plasma membrane"/>
    <property type="evidence" value="ECO:0007669"/>
    <property type="project" value="UniProtKB-SubCell"/>
</dbReference>
<dbReference type="Pfam" id="PF00496">
    <property type="entry name" value="SBP_bac_5"/>
    <property type="match status" value="1"/>
</dbReference>
<evidence type="ECO:0000313" key="7">
    <source>
        <dbReference type="Proteomes" id="UP000051054"/>
    </source>
</evidence>
<reference evidence="6 7" key="1">
    <citation type="journal article" date="2015" name="Genome Announc.">
        <title>Expanding the biotechnology potential of lactobacilli through comparative genomics of 213 strains and associated genera.</title>
        <authorList>
            <person name="Sun Z."/>
            <person name="Harris H.M."/>
            <person name="McCann A."/>
            <person name="Guo C."/>
            <person name="Argimon S."/>
            <person name="Zhang W."/>
            <person name="Yang X."/>
            <person name="Jeffery I.B."/>
            <person name="Cooney J.C."/>
            <person name="Kagawa T.F."/>
            <person name="Liu W."/>
            <person name="Song Y."/>
            <person name="Salvetti E."/>
            <person name="Wrobel A."/>
            <person name="Rasinkangas P."/>
            <person name="Parkhill J."/>
            <person name="Rea M.C."/>
            <person name="O'Sullivan O."/>
            <person name="Ritari J."/>
            <person name="Douillard F.P."/>
            <person name="Paul Ross R."/>
            <person name="Yang R."/>
            <person name="Briner A.E."/>
            <person name="Felis G.E."/>
            <person name="de Vos W.M."/>
            <person name="Barrangou R."/>
            <person name="Klaenhammer T.R."/>
            <person name="Caufield P.W."/>
            <person name="Cui Y."/>
            <person name="Zhang H."/>
            <person name="O'Toole P.W."/>
        </authorList>
    </citation>
    <scope>NUCLEOTIDE SEQUENCE [LARGE SCALE GENOMIC DNA]</scope>
    <source>
        <strain evidence="6 7">DSM 18933</strain>
    </source>
</reference>
<keyword evidence="3" id="KW-0813">Transport</keyword>
<dbReference type="SUPFAM" id="SSF53850">
    <property type="entry name" value="Periplasmic binding protein-like II"/>
    <property type="match status" value="1"/>
</dbReference>
<dbReference type="PROSITE" id="PS01040">
    <property type="entry name" value="SBP_BACTERIAL_5"/>
    <property type="match status" value="1"/>
</dbReference>
<keyword evidence="4" id="KW-0732">Signal</keyword>
<dbReference type="eggNOG" id="COG4166">
    <property type="taxonomic scope" value="Bacteria"/>
</dbReference>
<dbReference type="STRING" id="1423755.FC40_GL001417"/>
<evidence type="ECO:0000256" key="3">
    <source>
        <dbReference type="ARBA" id="ARBA00022448"/>
    </source>
</evidence>
<name>A0A0R1WQN7_9LACO</name>
<evidence type="ECO:0000256" key="1">
    <source>
        <dbReference type="ARBA" id="ARBA00004193"/>
    </source>
</evidence>